<dbReference type="EMBL" id="VBTY01000048">
    <property type="protein sequence ID" value="MDG3494464.1"/>
    <property type="molecule type" value="Genomic_DNA"/>
</dbReference>
<dbReference type="InterPro" id="IPR011990">
    <property type="entry name" value="TPR-like_helical_dom_sf"/>
</dbReference>
<accession>A0A9X4M7S0</accession>
<dbReference type="Pfam" id="PF13432">
    <property type="entry name" value="TPR_16"/>
    <property type="match status" value="1"/>
</dbReference>
<evidence type="ECO:0000256" key="1">
    <source>
        <dbReference type="ARBA" id="ARBA00022737"/>
    </source>
</evidence>
<dbReference type="PROSITE" id="PS50005">
    <property type="entry name" value="TPR"/>
    <property type="match status" value="5"/>
</dbReference>
<feature type="repeat" description="TPR" evidence="3">
    <location>
        <begin position="297"/>
        <end position="330"/>
    </location>
</feature>
<dbReference type="PROSITE" id="PS51257">
    <property type="entry name" value="PROKAR_LIPOPROTEIN"/>
    <property type="match status" value="1"/>
</dbReference>
<dbReference type="Pfam" id="PF07719">
    <property type="entry name" value="TPR_2"/>
    <property type="match status" value="2"/>
</dbReference>
<evidence type="ECO:0000313" key="5">
    <source>
        <dbReference type="Proteomes" id="UP001152872"/>
    </source>
</evidence>
<keyword evidence="5" id="KW-1185">Reference proteome</keyword>
<evidence type="ECO:0000256" key="3">
    <source>
        <dbReference type="PROSITE-ProRule" id="PRU00339"/>
    </source>
</evidence>
<evidence type="ECO:0000256" key="2">
    <source>
        <dbReference type="ARBA" id="ARBA00022803"/>
    </source>
</evidence>
<dbReference type="Proteomes" id="UP001152872">
    <property type="component" value="Unassembled WGS sequence"/>
</dbReference>
<gene>
    <name evidence="4" type="ORF">FEV09_07815</name>
</gene>
<dbReference type="InterPro" id="IPR051685">
    <property type="entry name" value="Ycf3/AcsC/BcsC/TPR_MFPF"/>
</dbReference>
<dbReference type="InterPro" id="IPR019734">
    <property type="entry name" value="TPR_rpt"/>
</dbReference>
<feature type="repeat" description="TPR" evidence="3">
    <location>
        <begin position="365"/>
        <end position="398"/>
    </location>
</feature>
<feature type="repeat" description="TPR" evidence="3">
    <location>
        <begin position="331"/>
        <end position="364"/>
    </location>
</feature>
<dbReference type="InterPro" id="IPR013105">
    <property type="entry name" value="TPR_2"/>
</dbReference>
<comment type="caution">
    <text evidence="4">The sequence shown here is derived from an EMBL/GenBank/DDBJ whole genome shotgun (WGS) entry which is preliminary data.</text>
</comment>
<sequence length="451" mass="51907">MTSKSWVLHSLPYGLILSGCILGILEFSNPPTAYSQNRTCNIGSLPAHPGNYKIRGTISLKKELFREALDCFEIALQDERGRKDPELWNNHGLALAGLKRFDEAIASYDRALQIKPGGKFVDRSQPLVQEEDYYLWWFNRGTALLDLKRYQEAIADLDQSLKIKSDYGFVWFFRGLALFRLERYEEALISYRRSVLLSPNSSYIIKAKHFFSVQDYVVYYGEAEAKTRLGRYKDAIRAFERGKRIRLGNPEIKLFQSNIDEITYENYIEGVYSLERGNYSQSLNTFDQIIATNPNYANAWYAKADTLFALKRYDEAIKAFDRVTSIEPDDYAGWYKKGNVLRESKRYEEALQSYQKAISLSGGFAEVWHNQGLIFYTQGKYVDAINAYNRSLKANTLWGGVERINTEYGLAASLYGAGRYKEASFTVEKVLKEKPNHKQGLELRKLLKSVL</sequence>
<dbReference type="PANTHER" id="PTHR44943">
    <property type="entry name" value="CELLULOSE SYNTHASE OPERON PROTEIN C"/>
    <property type="match status" value="1"/>
</dbReference>
<dbReference type="SMART" id="SM00028">
    <property type="entry name" value="TPR"/>
    <property type="match status" value="10"/>
</dbReference>
<keyword evidence="1" id="KW-0677">Repeat</keyword>
<evidence type="ECO:0000313" key="4">
    <source>
        <dbReference type="EMBL" id="MDG3494464.1"/>
    </source>
</evidence>
<dbReference type="Pfam" id="PF14559">
    <property type="entry name" value="TPR_19"/>
    <property type="match status" value="1"/>
</dbReference>
<feature type="repeat" description="TPR" evidence="3">
    <location>
        <begin position="85"/>
        <end position="118"/>
    </location>
</feature>
<name>A0A9X4M7S0_9CYAN</name>
<dbReference type="PANTHER" id="PTHR44943:SF8">
    <property type="entry name" value="TPR REPEAT-CONTAINING PROTEIN MJ0263"/>
    <property type="match status" value="1"/>
</dbReference>
<dbReference type="Pfam" id="PF13414">
    <property type="entry name" value="TPR_11"/>
    <property type="match status" value="1"/>
</dbReference>
<dbReference type="Gene3D" id="1.25.40.10">
    <property type="entry name" value="Tetratricopeptide repeat domain"/>
    <property type="match status" value="4"/>
</dbReference>
<proteinExistence type="predicted"/>
<feature type="repeat" description="TPR" evidence="3">
    <location>
        <begin position="168"/>
        <end position="201"/>
    </location>
</feature>
<dbReference type="AlphaFoldDB" id="A0A9X4M7S0"/>
<organism evidence="4 5">
    <name type="scientific">Pseudanabaena catenata USMAC16</name>
    <dbReference type="NCBI Taxonomy" id="1855837"/>
    <lineage>
        <taxon>Bacteria</taxon>
        <taxon>Bacillati</taxon>
        <taxon>Cyanobacteriota</taxon>
        <taxon>Cyanophyceae</taxon>
        <taxon>Pseudanabaenales</taxon>
        <taxon>Pseudanabaenaceae</taxon>
        <taxon>Pseudanabaena</taxon>
    </lineage>
</organism>
<dbReference type="RefSeq" id="WP_009626538.1">
    <property type="nucleotide sequence ID" value="NZ_VBTY01000048.1"/>
</dbReference>
<keyword evidence="2 3" id="KW-0802">TPR repeat</keyword>
<reference evidence="4" key="1">
    <citation type="submission" date="2019-05" db="EMBL/GenBank/DDBJ databases">
        <title>Whole genome sequencing of Pseudanabaena catenata USMAC16.</title>
        <authorList>
            <person name="Khan Z."/>
            <person name="Omar W.M."/>
            <person name="Convey P."/>
            <person name="Merican F."/>
            <person name="Najimudin N."/>
        </authorList>
    </citation>
    <scope>NUCLEOTIDE SEQUENCE</scope>
    <source>
        <strain evidence="4">USMAC16</strain>
    </source>
</reference>
<protein>
    <submittedName>
        <fullName evidence="4">Tetratricopeptide repeat protein</fullName>
    </submittedName>
</protein>
<dbReference type="SUPFAM" id="SSF48452">
    <property type="entry name" value="TPR-like"/>
    <property type="match status" value="2"/>
</dbReference>